<dbReference type="HOGENOM" id="CLU_1113212_0_0_1"/>
<name>K3X9L9_GLOUD</name>
<organism evidence="1 2">
    <name type="scientific">Globisporangium ultimum (strain ATCC 200006 / CBS 805.95 / DAOM BR144)</name>
    <name type="common">Pythium ultimum</name>
    <dbReference type="NCBI Taxonomy" id="431595"/>
    <lineage>
        <taxon>Eukaryota</taxon>
        <taxon>Sar</taxon>
        <taxon>Stramenopiles</taxon>
        <taxon>Oomycota</taxon>
        <taxon>Peronosporomycetes</taxon>
        <taxon>Pythiales</taxon>
        <taxon>Pythiaceae</taxon>
        <taxon>Globisporangium</taxon>
    </lineage>
</organism>
<dbReference type="AlphaFoldDB" id="K3X9L9"/>
<sequence>MHQFQRVPATQLPSPYIDARLQQLLAFQCLALEIRDGLQRIRTQLNEIGRVVLVLKSQQCGHDRGRVFMQIPRSLSQEPLCFAKRSLGLLAIILDLKACDEIFQVYRKLGAQIVFGIVQIVSLEAHVGIGVRVFFLFLFAVVATEATTTSDIVVTSHQLIGIECHCSTLVIELFWRAFRDIGKRKTCMASSSFAYCIIDTMQRCGHLVQVKGASGICCCYCLHTNPAIDLKRIVSLNLKIERIVWRKNQR</sequence>
<reference evidence="2" key="1">
    <citation type="journal article" date="2010" name="Genome Biol.">
        <title>Genome sequence of the necrotrophic plant pathogen Pythium ultimum reveals original pathogenicity mechanisms and effector repertoire.</title>
        <authorList>
            <person name="Levesque C.A."/>
            <person name="Brouwer H."/>
            <person name="Cano L."/>
            <person name="Hamilton J.P."/>
            <person name="Holt C."/>
            <person name="Huitema E."/>
            <person name="Raffaele S."/>
            <person name="Robideau G.P."/>
            <person name="Thines M."/>
            <person name="Win J."/>
            <person name="Zerillo M.M."/>
            <person name="Beakes G.W."/>
            <person name="Boore J.L."/>
            <person name="Busam D."/>
            <person name="Dumas B."/>
            <person name="Ferriera S."/>
            <person name="Fuerstenberg S.I."/>
            <person name="Gachon C.M."/>
            <person name="Gaulin E."/>
            <person name="Govers F."/>
            <person name="Grenville-Briggs L."/>
            <person name="Horner N."/>
            <person name="Hostetler J."/>
            <person name="Jiang R.H."/>
            <person name="Johnson J."/>
            <person name="Krajaejun T."/>
            <person name="Lin H."/>
            <person name="Meijer H.J."/>
            <person name="Moore B."/>
            <person name="Morris P."/>
            <person name="Phuntmart V."/>
            <person name="Puiu D."/>
            <person name="Shetty J."/>
            <person name="Stajich J.E."/>
            <person name="Tripathy S."/>
            <person name="Wawra S."/>
            <person name="van West P."/>
            <person name="Whitty B.R."/>
            <person name="Coutinho P.M."/>
            <person name="Henrissat B."/>
            <person name="Martin F."/>
            <person name="Thomas P.D."/>
            <person name="Tyler B.M."/>
            <person name="De Vries R.P."/>
            <person name="Kamoun S."/>
            <person name="Yandell M."/>
            <person name="Tisserat N."/>
            <person name="Buell C.R."/>
        </authorList>
    </citation>
    <scope>NUCLEOTIDE SEQUENCE</scope>
    <source>
        <strain evidence="2">DAOM:BR144</strain>
    </source>
</reference>
<evidence type="ECO:0000313" key="1">
    <source>
        <dbReference type="EnsemblProtists" id="PYU1_T013918"/>
    </source>
</evidence>
<keyword evidence="2" id="KW-1185">Reference proteome</keyword>
<dbReference type="EnsemblProtists" id="PYU1_T013918">
    <property type="protein sequence ID" value="PYU1_T013918"/>
    <property type="gene ID" value="PYU1_G013889"/>
</dbReference>
<dbReference type="EMBL" id="GL376578">
    <property type="status" value="NOT_ANNOTATED_CDS"/>
    <property type="molecule type" value="Genomic_DNA"/>
</dbReference>
<reference evidence="1" key="3">
    <citation type="submission" date="2015-02" db="UniProtKB">
        <authorList>
            <consortium name="EnsemblProtists"/>
        </authorList>
    </citation>
    <scope>IDENTIFICATION</scope>
    <source>
        <strain evidence="1">DAOM BR144</strain>
    </source>
</reference>
<dbReference type="VEuPathDB" id="FungiDB:PYU1_G013889"/>
<accession>K3X9L9</accession>
<evidence type="ECO:0000313" key="2">
    <source>
        <dbReference type="Proteomes" id="UP000019132"/>
    </source>
</evidence>
<proteinExistence type="predicted"/>
<reference evidence="2" key="2">
    <citation type="submission" date="2010-04" db="EMBL/GenBank/DDBJ databases">
        <authorList>
            <person name="Buell R."/>
            <person name="Hamilton J."/>
            <person name="Hostetler J."/>
        </authorList>
    </citation>
    <scope>NUCLEOTIDE SEQUENCE [LARGE SCALE GENOMIC DNA]</scope>
    <source>
        <strain evidence="2">DAOM:BR144</strain>
    </source>
</reference>
<dbReference type="Proteomes" id="UP000019132">
    <property type="component" value="Unassembled WGS sequence"/>
</dbReference>
<dbReference type="InParanoid" id="K3X9L9"/>
<protein>
    <submittedName>
        <fullName evidence="1">Uncharacterized protein</fullName>
    </submittedName>
</protein>